<evidence type="ECO:0000313" key="3">
    <source>
        <dbReference type="EMBL" id="KAK2664853.1"/>
    </source>
</evidence>
<dbReference type="InterPro" id="IPR055290">
    <property type="entry name" value="At3g26010-like"/>
</dbReference>
<dbReference type="InterPro" id="IPR017451">
    <property type="entry name" value="F-box-assoc_interact_dom"/>
</dbReference>
<dbReference type="Proteomes" id="UP001280121">
    <property type="component" value="Unassembled WGS sequence"/>
</dbReference>
<dbReference type="PANTHER" id="PTHR35546">
    <property type="entry name" value="F-BOX PROTEIN INTERACTION DOMAIN PROTEIN-RELATED"/>
    <property type="match status" value="1"/>
</dbReference>
<gene>
    <name evidence="2" type="ORF">Ddye_003423</name>
    <name evidence="3" type="ORF">Ddye_003427</name>
</gene>
<dbReference type="InterPro" id="IPR001810">
    <property type="entry name" value="F-box_dom"/>
</dbReference>
<feature type="domain" description="F-box" evidence="1">
    <location>
        <begin position="5"/>
        <end position="45"/>
    </location>
</feature>
<protein>
    <recommendedName>
        <fullName evidence="1">F-box domain-containing protein</fullName>
    </recommendedName>
</protein>
<keyword evidence="4" id="KW-1185">Reference proteome</keyword>
<dbReference type="InterPro" id="IPR056592">
    <property type="entry name" value="Beta-prop_At3g26010-like"/>
</dbReference>
<comment type="caution">
    <text evidence="3">The sequence shown here is derived from an EMBL/GenBank/DDBJ whole genome shotgun (WGS) entry which is preliminary data.</text>
</comment>
<dbReference type="Pfam" id="PF00646">
    <property type="entry name" value="F-box"/>
    <property type="match status" value="1"/>
</dbReference>
<evidence type="ECO:0000313" key="2">
    <source>
        <dbReference type="EMBL" id="KAK2664849.1"/>
    </source>
</evidence>
<dbReference type="SUPFAM" id="SSF81383">
    <property type="entry name" value="F-box domain"/>
    <property type="match status" value="1"/>
</dbReference>
<dbReference type="SMART" id="SM00256">
    <property type="entry name" value="FBOX"/>
    <property type="match status" value="1"/>
</dbReference>
<reference evidence="3" key="1">
    <citation type="journal article" date="2023" name="Plant J.">
        <title>Genome sequences and population genomics provide insights into the demographic history, inbreeding, and mutation load of two 'living fossil' tree species of Dipteronia.</title>
        <authorList>
            <person name="Feng Y."/>
            <person name="Comes H.P."/>
            <person name="Chen J."/>
            <person name="Zhu S."/>
            <person name="Lu R."/>
            <person name="Zhang X."/>
            <person name="Li P."/>
            <person name="Qiu J."/>
            <person name="Olsen K.M."/>
            <person name="Qiu Y."/>
        </authorList>
    </citation>
    <scope>NUCLEOTIDE SEQUENCE</scope>
    <source>
        <strain evidence="3">KIB01</strain>
    </source>
</reference>
<dbReference type="Gene3D" id="1.20.1280.50">
    <property type="match status" value="1"/>
</dbReference>
<dbReference type="AlphaFoldDB" id="A0AAD9XTK5"/>
<dbReference type="EMBL" id="JANJYI010000001">
    <property type="protein sequence ID" value="KAK2664853.1"/>
    <property type="molecule type" value="Genomic_DNA"/>
</dbReference>
<dbReference type="PANTHER" id="PTHR35546:SF25">
    <property type="entry name" value="F-BOX DOMAIN-CONTAINING PROTEIN"/>
    <property type="match status" value="1"/>
</dbReference>
<evidence type="ECO:0000313" key="4">
    <source>
        <dbReference type="Proteomes" id="UP001280121"/>
    </source>
</evidence>
<dbReference type="NCBIfam" id="TIGR01640">
    <property type="entry name" value="F_box_assoc_1"/>
    <property type="match status" value="1"/>
</dbReference>
<sequence length="419" mass="48275">MAEQFSEDLLIEILCRLPIKSLIMFKCVSRSWNSLISNVCIPRISSMSSPLSGFLFRFSPMTPRMDYVSYSDEVITDNDATSNGFVEAYSSLLPSKYSPYHVVNCCNGLILLVSESVCRYYVCNPAIKQCVAIPKARAHAKAHNALIAFDPHESSHYKVICFPNSLHCPAFKTPELDIFSSETRKWIRYTIPVEPPLDKGSNWIKHNVYLDGMLYKLTKSKQLLIFDLKKLIARAIEVPEKDKTDTYGFIGVSKGVLHYANSDGSSMLIWQLDYRTEAGCFWILKQSICFRDLIAEHPDGWMLYDRRNICMCKPYAIHPTLDIIFLGLPRKVFIYHLKTKKLELLWTRPFERQLFWGQYGFYLYSCCFIMLDDFSKGRNESTKLGTLTEETNGVELETVSDDREDIQIKPDEFFKAGRC</sequence>
<evidence type="ECO:0000259" key="1">
    <source>
        <dbReference type="SMART" id="SM00256"/>
    </source>
</evidence>
<organism evidence="3 4">
    <name type="scientific">Dipteronia dyeriana</name>
    <dbReference type="NCBI Taxonomy" id="168575"/>
    <lineage>
        <taxon>Eukaryota</taxon>
        <taxon>Viridiplantae</taxon>
        <taxon>Streptophyta</taxon>
        <taxon>Embryophyta</taxon>
        <taxon>Tracheophyta</taxon>
        <taxon>Spermatophyta</taxon>
        <taxon>Magnoliopsida</taxon>
        <taxon>eudicotyledons</taxon>
        <taxon>Gunneridae</taxon>
        <taxon>Pentapetalae</taxon>
        <taxon>rosids</taxon>
        <taxon>malvids</taxon>
        <taxon>Sapindales</taxon>
        <taxon>Sapindaceae</taxon>
        <taxon>Hippocastanoideae</taxon>
        <taxon>Acereae</taxon>
        <taxon>Dipteronia</taxon>
    </lineage>
</organism>
<dbReference type="InterPro" id="IPR036047">
    <property type="entry name" value="F-box-like_dom_sf"/>
</dbReference>
<dbReference type="CDD" id="cd22157">
    <property type="entry name" value="F-box_AtFBW1-like"/>
    <property type="match status" value="1"/>
</dbReference>
<proteinExistence type="predicted"/>
<dbReference type="Pfam" id="PF24750">
    <property type="entry name" value="b-prop_At3g26010-like"/>
    <property type="match status" value="1"/>
</dbReference>
<dbReference type="EMBL" id="JANJYI010000001">
    <property type="protein sequence ID" value="KAK2664849.1"/>
    <property type="molecule type" value="Genomic_DNA"/>
</dbReference>
<accession>A0AAD9XTK5</accession>
<name>A0AAD9XTK5_9ROSI</name>